<accession>A0A0F9DE62</accession>
<dbReference type="EMBL" id="LAZR01029289">
    <property type="protein sequence ID" value="KKL60028.1"/>
    <property type="molecule type" value="Genomic_DNA"/>
</dbReference>
<reference evidence="1" key="1">
    <citation type="journal article" date="2015" name="Nature">
        <title>Complex archaea that bridge the gap between prokaryotes and eukaryotes.</title>
        <authorList>
            <person name="Spang A."/>
            <person name="Saw J.H."/>
            <person name="Jorgensen S.L."/>
            <person name="Zaremba-Niedzwiedzka K."/>
            <person name="Martijn J."/>
            <person name="Lind A.E."/>
            <person name="van Eijk R."/>
            <person name="Schleper C."/>
            <person name="Guy L."/>
            <person name="Ettema T.J."/>
        </authorList>
    </citation>
    <scope>NUCLEOTIDE SEQUENCE</scope>
</reference>
<organism evidence="1">
    <name type="scientific">marine sediment metagenome</name>
    <dbReference type="NCBI Taxonomy" id="412755"/>
    <lineage>
        <taxon>unclassified sequences</taxon>
        <taxon>metagenomes</taxon>
        <taxon>ecological metagenomes</taxon>
    </lineage>
</organism>
<evidence type="ECO:0000313" key="1">
    <source>
        <dbReference type="EMBL" id="KKL60028.1"/>
    </source>
</evidence>
<comment type="caution">
    <text evidence="1">The sequence shown here is derived from an EMBL/GenBank/DDBJ whole genome shotgun (WGS) entry which is preliminary data.</text>
</comment>
<protein>
    <submittedName>
        <fullName evidence="1">Uncharacterized protein</fullName>
    </submittedName>
</protein>
<proteinExistence type="predicted"/>
<dbReference type="AlphaFoldDB" id="A0A0F9DE62"/>
<sequence>MNRFMRWNDPDDGACSGNVEVLSQGPADGAPPSFDMPVTVRRVGQPENDTFQVLLGELGEPRQFYKTTVTFTVLSKEPIPLHALVLDISADLKSGAVESHDGLYVGNFSAYNRESLNGGAMADALYAAGSEPGFFELDDSGQDV</sequence>
<gene>
    <name evidence="1" type="ORF">LCGC14_2209450</name>
</gene>
<name>A0A0F9DE62_9ZZZZ</name>